<dbReference type="SMART" id="SM00129">
    <property type="entry name" value="KISc"/>
    <property type="match status" value="1"/>
</dbReference>
<keyword evidence="3 5" id="KW-0067">ATP-binding</keyword>
<dbReference type="Pfam" id="PF00225">
    <property type="entry name" value="Kinesin"/>
    <property type="match status" value="1"/>
</dbReference>
<dbReference type="GO" id="GO:0007018">
    <property type="term" value="P:microtubule-based movement"/>
    <property type="evidence" value="ECO:0007669"/>
    <property type="project" value="InterPro"/>
</dbReference>
<evidence type="ECO:0000313" key="7">
    <source>
        <dbReference type="Proteomes" id="UP001152795"/>
    </source>
</evidence>
<evidence type="ECO:0000256" key="4">
    <source>
        <dbReference type="ARBA" id="ARBA00023212"/>
    </source>
</evidence>
<comment type="caution">
    <text evidence="6">The sequence shown here is derived from an EMBL/GenBank/DDBJ whole genome shotgun (WGS) entry which is preliminary data.</text>
</comment>
<dbReference type="Proteomes" id="UP001152795">
    <property type="component" value="Unassembled WGS sequence"/>
</dbReference>
<dbReference type="SUPFAM" id="SSF52540">
    <property type="entry name" value="P-loop containing nucleoside triphosphate hydrolases"/>
    <property type="match status" value="1"/>
</dbReference>
<dbReference type="InterPro" id="IPR027640">
    <property type="entry name" value="Kinesin-like_fam"/>
</dbReference>
<proteinExistence type="inferred from homology"/>
<feature type="non-terminal residue" evidence="6">
    <location>
        <position position="149"/>
    </location>
</feature>
<reference evidence="6" key="1">
    <citation type="submission" date="2020-04" db="EMBL/GenBank/DDBJ databases">
        <authorList>
            <person name="Alioto T."/>
            <person name="Alioto T."/>
            <person name="Gomez Garrido J."/>
        </authorList>
    </citation>
    <scope>NUCLEOTIDE SEQUENCE</scope>
    <source>
        <strain evidence="6">A484AB</strain>
    </source>
</reference>
<keyword evidence="7" id="KW-1185">Reference proteome</keyword>
<dbReference type="EMBL" id="CACRXK020009711">
    <property type="protein sequence ID" value="CAB4017801.1"/>
    <property type="molecule type" value="Genomic_DNA"/>
</dbReference>
<dbReference type="InterPro" id="IPR001752">
    <property type="entry name" value="Kinesin_motor_dom"/>
</dbReference>
<protein>
    <submittedName>
        <fullName evidence="6">Kinesin KIF21A</fullName>
    </submittedName>
</protein>
<dbReference type="InterPro" id="IPR036961">
    <property type="entry name" value="Kinesin_motor_dom_sf"/>
</dbReference>
<sequence>MSGDADTSVQVALRIRPQSASEKIEMCRICTNVTLNHPQVILGKDKAFTYDFVFDINSKQFEIYHDCIKGLIEGCLDGYNATVLAYGQTGAGKTYTMGTGFDVNSGKDEEGIIPRAVSHLFDGIEKRKQAAKQNGEPPPDFKVNVQFME</sequence>
<evidence type="ECO:0000256" key="1">
    <source>
        <dbReference type="ARBA" id="ARBA00004245"/>
    </source>
</evidence>
<dbReference type="InterPro" id="IPR027417">
    <property type="entry name" value="P-loop_NTPase"/>
</dbReference>
<evidence type="ECO:0000313" key="6">
    <source>
        <dbReference type="EMBL" id="CAB4017801.1"/>
    </source>
</evidence>
<dbReference type="PROSITE" id="PS50067">
    <property type="entry name" value="KINESIN_MOTOR_2"/>
    <property type="match status" value="1"/>
</dbReference>
<dbReference type="PANTHER" id="PTHR47969">
    <property type="entry name" value="CHROMOSOME-ASSOCIATED KINESIN KIF4A-RELATED"/>
    <property type="match status" value="1"/>
</dbReference>
<dbReference type="GO" id="GO:0051231">
    <property type="term" value="P:spindle elongation"/>
    <property type="evidence" value="ECO:0007669"/>
    <property type="project" value="TreeGrafter"/>
</dbReference>
<dbReference type="OrthoDB" id="3176171at2759"/>
<feature type="binding site" evidence="5">
    <location>
        <begin position="87"/>
        <end position="94"/>
    </location>
    <ligand>
        <name>ATP</name>
        <dbReference type="ChEBI" id="CHEBI:30616"/>
    </ligand>
</feature>
<dbReference type="PANTHER" id="PTHR47969:SF28">
    <property type="entry name" value="KINESIN-LIKE PROTEIN KIF21B"/>
    <property type="match status" value="1"/>
</dbReference>
<dbReference type="GO" id="GO:0005875">
    <property type="term" value="C:microtubule associated complex"/>
    <property type="evidence" value="ECO:0007669"/>
    <property type="project" value="TreeGrafter"/>
</dbReference>
<evidence type="ECO:0000256" key="5">
    <source>
        <dbReference type="PROSITE-ProRule" id="PRU00283"/>
    </source>
</evidence>
<keyword evidence="4" id="KW-0206">Cytoskeleton</keyword>
<dbReference type="GO" id="GO:0008017">
    <property type="term" value="F:microtubule binding"/>
    <property type="evidence" value="ECO:0007669"/>
    <property type="project" value="InterPro"/>
</dbReference>
<dbReference type="AlphaFoldDB" id="A0A7D9J0H6"/>
<organism evidence="6 7">
    <name type="scientific">Paramuricea clavata</name>
    <name type="common">Red gorgonian</name>
    <name type="synonym">Violescent sea-whip</name>
    <dbReference type="NCBI Taxonomy" id="317549"/>
    <lineage>
        <taxon>Eukaryota</taxon>
        <taxon>Metazoa</taxon>
        <taxon>Cnidaria</taxon>
        <taxon>Anthozoa</taxon>
        <taxon>Octocorallia</taxon>
        <taxon>Malacalcyonacea</taxon>
        <taxon>Plexauridae</taxon>
        <taxon>Paramuricea</taxon>
    </lineage>
</organism>
<gene>
    <name evidence="6" type="ORF">PACLA_8A088529</name>
</gene>
<dbReference type="GO" id="GO:0003777">
    <property type="term" value="F:microtubule motor activity"/>
    <property type="evidence" value="ECO:0007669"/>
    <property type="project" value="InterPro"/>
</dbReference>
<comment type="similarity">
    <text evidence="5">Belongs to the TRAFAC class myosin-kinesin ATPase superfamily. Kinesin family.</text>
</comment>
<keyword evidence="5" id="KW-0505">Motor protein</keyword>
<dbReference type="GO" id="GO:0007052">
    <property type="term" value="P:mitotic spindle organization"/>
    <property type="evidence" value="ECO:0007669"/>
    <property type="project" value="TreeGrafter"/>
</dbReference>
<name>A0A7D9J0H6_PARCT</name>
<dbReference type="Gene3D" id="3.40.850.10">
    <property type="entry name" value="Kinesin motor domain"/>
    <property type="match status" value="1"/>
</dbReference>
<comment type="subcellular location">
    <subcellularLocation>
        <location evidence="1">Cytoplasm</location>
        <location evidence="1">Cytoskeleton</location>
    </subcellularLocation>
</comment>
<evidence type="ECO:0000256" key="3">
    <source>
        <dbReference type="ARBA" id="ARBA00022840"/>
    </source>
</evidence>
<evidence type="ECO:0000256" key="2">
    <source>
        <dbReference type="ARBA" id="ARBA00022741"/>
    </source>
</evidence>
<accession>A0A7D9J0H6</accession>
<dbReference type="GO" id="GO:0005524">
    <property type="term" value="F:ATP binding"/>
    <property type="evidence" value="ECO:0007669"/>
    <property type="project" value="UniProtKB-UniRule"/>
</dbReference>
<keyword evidence="2 5" id="KW-0547">Nucleotide-binding</keyword>
<keyword evidence="4" id="KW-0963">Cytoplasm</keyword>